<protein>
    <recommendedName>
        <fullName evidence="3">glutaminase</fullName>
        <ecNumber evidence="3">3.5.1.2</ecNumber>
    </recommendedName>
</protein>
<evidence type="ECO:0000256" key="2">
    <source>
        <dbReference type="ARBA" id="ARBA00011881"/>
    </source>
</evidence>
<organism evidence="6 7">
    <name type="scientific">Benzoatithermus flavus</name>
    <dbReference type="NCBI Taxonomy" id="3108223"/>
    <lineage>
        <taxon>Bacteria</taxon>
        <taxon>Pseudomonadati</taxon>
        <taxon>Pseudomonadota</taxon>
        <taxon>Alphaproteobacteria</taxon>
        <taxon>Geminicoccales</taxon>
        <taxon>Geminicoccaceae</taxon>
        <taxon>Benzoatithermus</taxon>
    </lineage>
</organism>
<comment type="caution">
    <text evidence="6">The sequence shown here is derived from an EMBL/GenBank/DDBJ whole genome shotgun (WGS) entry which is preliminary data.</text>
</comment>
<dbReference type="Gene3D" id="3.40.710.10">
    <property type="entry name" value="DD-peptidase/beta-lactamase superfamily"/>
    <property type="match status" value="1"/>
</dbReference>
<proteinExistence type="inferred from homology"/>
<accession>A0ABU8XWK1</accession>
<evidence type="ECO:0000256" key="4">
    <source>
        <dbReference type="ARBA" id="ARBA00022801"/>
    </source>
</evidence>
<dbReference type="PANTHER" id="PTHR12544">
    <property type="entry name" value="GLUTAMINASE"/>
    <property type="match status" value="1"/>
</dbReference>
<evidence type="ECO:0000256" key="1">
    <source>
        <dbReference type="ARBA" id="ARBA00011076"/>
    </source>
</evidence>
<dbReference type="Pfam" id="PF04960">
    <property type="entry name" value="Glutaminase"/>
    <property type="match status" value="1"/>
</dbReference>
<evidence type="ECO:0000313" key="6">
    <source>
        <dbReference type="EMBL" id="MEK0084749.1"/>
    </source>
</evidence>
<dbReference type="InterPro" id="IPR012338">
    <property type="entry name" value="Beta-lactam/transpept-like"/>
</dbReference>
<dbReference type="PANTHER" id="PTHR12544:SF29">
    <property type="entry name" value="GLUTAMINASE"/>
    <property type="match status" value="1"/>
</dbReference>
<comment type="similarity">
    <text evidence="1">Belongs to the glutaminase family.</text>
</comment>
<evidence type="ECO:0000256" key="5">
    <source>
        <dbReference type="ARBA" id="ARBA00049534"/>
    </source>
</evidence>
<dbReference type="EC" id="3.5.1.2" evidence="3"/>
<evidence type="ECO:0000313" key="7">
    <source>
        <dbReference type="Proteomes" id="UP001375743"/>
    </source>
</evidence>
<dbReference type="InterPro" id="IPR015868">
    <property type="entry name" value="Glutaminase"/>
</dbReference>
<keyword evidence="7" id="KW-1185">Reference proteome</keyword>
<evidence type="ECO:0000256" key="3">
    <source>
        <dbReference type="ARBA" id="ARBA00012918"/>
    </source>
</evidence>
<reference evidence="6 7" key="1">
    <citation type="submission" date="2024-01" db="EMBL/GenBank/DDBJ databases">
        <title>Multi-omics insights into the function and evolution of sodium benzoate biodegradation pathways in Benzoatithermus flavus gen. nov., sp. nov. from hot spring.</title>
        <authorList>
            <person name="Hu C.-J."/>
            <person name="Li W.-J."/>
        </authorList>
    </citation>
    <scope>NUCLEOTIDE SEQUENCE [LARGE SCALE GENOMIC DNA]</scope>
    <source>
        <strain evidence="6 7">SYSU G07066</strain>
    </source>
</reference>
<comment type="catalytic activity">
    <reaction evidence="5">
        <text>L-glutamine + H2O = L-glutamate + NH4(+)</text>
        <dbReference type="Rhea" id="RHEA:15889"/>
        <dbReference type="ChEBI" id="CHEBI:15377"/>
        <dbReference type="ChEBI" id="CHEBI:28938"/>
        <dbReference type="ChEBI" id="CHEBI:29985"/>
        <dbReference type="ChEBI" id="CHEBI:58359"/>
        <dbReference type="EC" id="3.5.1.2"/>
    </reaction>
</comment>
<dbReference type="RefSeq" id="WP_418160601.1">
    <property type="nucleotide sequence ID" value="NZ_JBBLZC010000017.1"/>
</dbReference>
<comment type="subunit">
    <text evidence="2">Homotetramer.</text>
</comment>
<name>A0ABU8XWK1_9PROT</name>
<dbReference type="EMBL" id="JBBLZC010000017">
    <property type="protein sequence ID" value="MEK0084749.1"/>
    <property type="molecule type" value="Genomic_DNA"/>
</dbReference>
<sequence length="288" mass="31509">MHPCGRGVKAENSGRCPHLWRASAAVPGRHRSRVPDRREKREKRASWIIGPSSRRFEKRSGRLSAKARWRTISRPSPGWRPIASAWRSRRRTDAATRGAFSLQSISKLFTLMLVMSRIGDEIWTRVGKGPSGAPFDALVLLEHEAGVPRNPFINAGALVVARLPALDHLGAGAAAAGRYACSPPAKRSISLSSWRARSAHTNAALLHLMKAHGRIVNEVEPVLDLYCHQCSLAMSCADLARACLPLAAEDFPPLLQESVLTAGQARPGPPLVLRVLHAARDLPRRGRL</sequence>
<dbReference type="GO" id="GO:0004359">
    <property type="term" value="F:glutaminase activity"/>
    <property type="evidence" value="ECO:0007669"/>
    <property type="project" value="UniProtKB-EC"/>
</dbReference>
<dbReference type="Proteomes" id="UP001375743">
    <property type="component" value="Unassembled WGS sequence"/>
</dbReference>
<gene>
    <name evidence="6" type="ORF">U1T56_16470</name>
</gene>
<dbReference type="SUPFAM" id="SSF56601">
    <property type="entry name" value="beta-lactamase/transpeptidase-like"/>
    <property type="match status" value="1"/>
</dbReference>
<keyword evidence="4 6" id="KW-0378">Hydrolase</keyword>